<dbReference type="PANTHER" id="PTHR46411:SF2">
    <property type="entry name" value="AAA+ ATPASE DOMAIN-CONTAINING PROTEIN"/>
    <property type="match status" value="1"/>
</dbReference>
<protein>
    <submittedName>
        <fullName evidence="3">Putative aaa family atpase protein</fullName>
    </submittedName>
</protein>
<dbReference type="Pfam" id="PF00004">
    <property type="entry name" value="AAA"/>
    <property type="match status" value="1"/>
</dbReference>
<dbReference type="OrthoDB" id="10042665at2759"/>
<accession>M7SMG5</accession>
<dbReference type="KEGG" id="ela:UCREL1_5430"/>
<dbReference type="eggNOG" id="KOG0742">
    <property type="taxonomic scope" value="Eukaryota"/>
</dbReference>
<proteinExistence type="predicted"/>
<dbReference type="InterPro" id="IPR027417">
    <property type="entry name" value="P-loop_NTPase"/>
</dbReference>
<evidence type="ECO:0000313" key="3">
    <source>
        <dbReference type="EMBL" id="EMR67574.1"/>
    </source>
</evidence>
<dbReference type="InterPro" id="IPR056599">
    <property type="entry name" value="AAA_lid_fung"/>
</dbReference>
<dbReference type="SUPFAM" id="SSF52540">
    <property type="entry name" value="P-loop containing nucleoside triphosphate hydrolases"/>
    <property type="match status" value="1"/>
</dbReference>
<evidence type="ECO:0000313" key="4">
    <source>
        <dbReference type="Proteomes" id="UP000012174"/>
    </source>
</evidence>
<dbReference type="Proteomes" id="UP000012174">
    <property type="component" value="Unassembled WGS sequence"/>
</dbReference>
<organism evidence="3 4">
    <name type="scientific">Eutypa lata (strain UCR-EL1)</name>
    <name type="common">Grapevine dieback disease fungus</name>
    <name type="synonym">Eutypa armeniacae</name>
    <dbReference type="NCBI Taxonomy" id="1287681"/>
    <lineage>
        <taxon>Eukaryota</taxon>
        <taxon>Fungi</taxon>
        <taxon>Dikarya</taxon>
        <taxon>Ascomycota</taxon>
        <taxon>Pezizomycotina</taxon>
        <taxon>Sordariomycetes</taxon>
        <taxon>Xylariomycetidae</taxon>
        <taxon>Xylariales</taxon>
        <taxon>Diatrypaceae</taxon>
        <taxon>Eutypa</taxon>
    </lineage>
</organism>
<feature type="domain" description="ATPase AAA-type core" evidence="1">
    <location>
        <begin position="97"/>
        <end position="187"/>
    </location>
</feature>
<sequence length="315" mass="36625">MHGRFFQDFTKSAPFDAWPRTITKEEELPNDSAVLLPSIVHGFFFKEKKWKLLNVDQTHEVTWNKRAFKQLVLDQGSKELLEALINTRAMDDAEKPLYRVTCADIGTDAPKVEEYLASVMYLGQKWDCVLLLDEADVFMEERVYSDLKNNSLVSVFLRVLEYYEGILILTSNRVDNMDEAFKSRIHFALTYDRLDKESRRQIWSNFLEMLEEDEDGRADVDIPQLRGHLDSLAGRNINGRQIRSALSTAQQLATHREERLGIKHLEQVLKNLDRFNKHLNTAKRNAGDQYTGNVGKFQIYTRTSVLHLISSQFEY</sequence>
<reference evidence="4" key="1">
    <citation type="journal article" date="2013" name="Genome Announc.">
        <title>Draft genome sequence of the grapevine dieback fungus Eutypa lata UCR-EL1.</title>
        <authorList>
            <person name="Blanco-Ulate B."/>
            <person name="Rolshausen P.E."/>
            <person name="Cantu D."/>
        </authorList>
    </citation>
    <scope>NUCLEOTIDE SEQUENCE [LARGE SCALE GENOMIC DNA]</scope>
    <source>
        <strain evidence="4">UCR-EL1</strain>
    </source>
</reference>
<evidence type="ECO:0000259" key="1">
    <source>
        <dbReference type="Pfam" id="PF00004"/>
    </source>
</evidence>
<dbReference type="OMA" id="QWNDEAF"/>
<evidence type="ECO:0000259" key="2">
    <source>
        <dbReference type="Pfam" id="PF23232"/>
    </source>
</evidence>
<dbReference type="STRING" id="1287681.M7SMG5"/>
<gene>
    <name evidence="3" type="ORF">UCREL1_5430</name>
</gene>
<dbReference type="AlphaFoldDB" id="M7SMG5"/>
<dbReference type="GO" id="GO:0016887">
    <property type="term" value="F:ATP hydrolysis activity"/>
    <property type="evidence" value="ECO:0007669"/>
    <property type="project" value="InterPro"/>
</dbReference>
<keyword evidence="4" id="KW-1185">Reference proteome</keyword>
<feature type="domain" description="AAA+ ATPase lid" evidence="2">
    <location>
        <begin position="194"/>
        <end position="284"/>
    </location>
</feature>
<dbReference type="HOGENOM" id="CLU_004471_5_0_1"/>
<dbReference type="Pfam" id="PF23232">
    <property type="entry name" value="AAA_lid_13"/>
    <property type="match status" value="1"/>
</dbReference>
<dbReference type="PANTHER" id="PTHR46411">
    <property type="entry name" value="FAMILY ATPASE, PUTATIVE-RELATED"/>
    <property type="match status" value="1"/>
</dbReference>
<dbReference type="InterPro" id="IPR003959">
    <property type="entry name" value="ATPase_AAA_core"/>
</dbReference>
<dbReference type="Gene3D" id="3.40.50.300">
    <property type="entry name" value="P-loop containing nucleotide triphosphate hydrolases"/>
    <property type="match status" value="1"/>
</dbReference>
<name>M7SMG5_EUTLA</name>
<dbReference type="GO" id="GO:0005524">
    <property type="term" value="F:ATP binding"/>
    <property type="evidence" value="ECO:0007669"/>
    <property type="project" value="InterPro"/>
</dbReference>
<dbReference type="EMBL" id="KB706407">
    <property type="protein sequence ID" value="EMR67574.1"/>
    <property type="molecule type" value="Genomic_DNA"/>
</dbReference>